<feature type="region of interest" description="Disordered" evidence="3">
    <location>
        <begin position="1329"/>
        <end position="1360"/>
    </location>
</feature>
<dbReference type="InterPro" id="IPR014892">
    <property type="entry name" value="RPA_C"/>
</dbReference>
<gene>
    <name evidence="5" type="ORF">ARMOST_03900</name>
</gene>
<feature type="compositionally biased region" description="Basic residues" evidence="3">
    <location>
        <begin position="1337"/>
        <end position="1347"/>
    </location>
</feature>
<feature type="region of interest" description="Disordered" evidence="3">
    <location>
        <begin position="1377"/>
        <end position="1436"/>
    </location>
</feature>
<dbReference type="InterPro" id="IPR019183">
    <property type="entry name" value="NAA25_NatB_aux_su"/>
</dbReference>
<dbReference type="SUPFAM" id="SSF48452">
    <property type="entry name" value="TPR-like"/>
    <property type="match status" value="1"/>
</dbReference>
<dbReference type="OrthoDB" id="1874341at2759"/>
<dbReference type="Pfam" id="PF08784">
    <property type="entry name" value="RPA_C"/>
    <property type="match status" value="1"/>
</dbReference>
<dbReference type="Pfam" id="PF09797">
    <property type="entry name" value="NatB_MDM20"/>
    <property type="match status" value="1"/>
</dbReference>
<comment type="similarity">
    <text evidence="2">Belongs to the replication factor A protein 2 family.</text>
</comment>
<name>A0A284QVS2_ARMOS</name>
<feature type="domain" description="Replication protein A C-terminal" evidence="4">
    <location>
        <begin position="1069"/>
        <end position="1144"/>
    </location>
</feature>
<dbReference type="Gene3D" id="1.10.10.10">
    <property type="entry name" value="Winged helix-like DNA-binding domain superfamily/Winged helix DNA-binding domain"/>
    <property type="match status" value="2"/>
</dbReference>
<comment type="similarity">
    <text evidence="1">Belongs to the MDM20/NAA25 family.</text>
</comment>
<proteinExistence type="inferred from homology"/>
<evidence type="ECO:0000313" key="6">
    <source>
        <dbReference type="Proteomes" id="UP000219338"/>
    </source>
</evidence>
<dbReference type="InterPro" id="IPR012340">
    <property type="entry name" value="NA-bd_OB-fold"/>
</dbReference>
<dbReference type="Gene3D" id="2.40.50.140">
    <property type="entry name" value="Nucleic acid-binding proteins"/>
    <property type="match status" value="2"/>
</dbReference>
<dbReference type="SUPFAM" id="SSF50249">
    <property type="entry name" value="Nucleic acid-binding proteins"/>
    <property type="match status" value="2"/>
</dbReference>
<feature type="compositionally biased region" description="Basic and acidic residues" evidence="3">
    <location>
        <begin position="1419"/>
        <end position="1436"/>
    </location>
</feature>
<dbReference type="InterPro" id="IPR036388">
    <property type="entry name" value="WH-like_DNA-bd_sf"/>
</dbReference>
<dbReference type="GO" id="GO:0031416">
    <property type="term" value="C:NatB complex"/>
    <property type="evidence" value="ECO:0007669"/>
    <property type="project" value="TreeGrafter"/>
</dbReference>
<feature type="region of interest" description="Disordered" evidence="3">
    <location>
        <begin position="1055"/>
        <end position="1083"/>
    </location>
</feature>
<dbReference type="STRING" id="47428.A0A284QVS2"/>
<evidence type="ECO:0000256" key="3">
    <source>
        <dbReference type="SAM" id="MobiDB-lite"/>
    </source>
</evidence>
<dbReference type="CDD" id="cd04478">
    <property type="entry name" value="RPA2_DBD_D"/>
    <property type="match status" value="1"/>
</dbReference>
<evidence type="ECO:0000256" key="2">
    <source>
        <dbReference type="ARBA" id="ARBA00007815"/>
    </source>
</evidence>
<dbReference type="Proteomes" id="UP000219338">
    <property type="component" value="Unassembled WGS sequence"/>
</dbReference>
<reference evidence="6" key="1">
    <citation type="journal article" date="2017" name="Nat. Ecol. Evol.">
        <title>Genome expansion and lineage-specific genetic innovations in the forest pathogenic fungi Armillaria.</title>
        <authorList>
            <person name="Sipos G."/>
            <person name="Prasanna A.N."/>
            <person name="Walter M.C."/>
            <person name="O'Connor E."/>
            <person name="Balint B."/>
            <person name="Krizsan K."/>
            <person name="Kiss B."/>
            <person name="Hess J."/>
            <person name="Varga T."/>
            <person name="Slot J."/>
            <person name="Riley R."/>
            <person name="Boka B."/>
            <person name="Rigling D."/>
            <person name="Barry K."/>
            <person name="Lee J."/>
            <person name="Mihaltcheva S."/>
            <person name="LaButti K."/>
            <person name="Lipzen A."/>
            <person name="Waldron R."/>
            <person name="Moloney N.M."/>
            <person name="Sperisen C."/>
            <person name="Kredics L."/>
            <person name="Vagvoelgyi C."/>
            <person name="Patrignani A."/>
            <person name="Fitzpatrick D."/>
            <person name="Nagy I."/>
            <person name="Doyle S."/>
            <person name="Anderson J.B."/>
            <person name="Grigoriev I.V."/>
            <person name="Gueldener U."/>
            <person name="Muensterkoetter M."/>
            <person name="Nagy L.G."/>
        </authorList>
    </citation>
    <scope>NUCLEOTIDE SEQUENCE [LARGE SCALE GENOMIC DNA]</scope>
    <source>
        <strain evidence="6">C18/9</strain>
    </source>
</reference>
<dbReference type="InterPro" id="IPR011990">
    <property type="entry name" value="TPR-like_helical_dom_sf"/>
</dbReference>
<dbReference type="Gene3D" id="1.25.40.1040">
    <property type="match status" value="1"/>
</dbReference>
<evidence type="ECO:0000313" key="5">
    <source>
        <dbReference type="EMBL" id="SJL00587.1"/>
    </source>
</evidence>
<dbReference type="EMBL" id="FUEG01000002">
    <property type="protein sequence ID" value="SJL00587.1"/>
    <property type="molecule type" value="Genomic_DNA"/>
</dbReference>
<dbReference type="SUPFAM" id="SSF46785">
    <property type="entry name" value="Winged helix' DNA-binding domain"/>
    <property type="match status" value="1"/>
</dbReference>
<evidence type="ECO:0000256" key="1">
    <source>
        <dbReference type="ARBA" id="ARBA00006298"/>
    </source>
</evidence>
<dbReference type="PANTHER" id="PTHR22767:SF3">
    <property type="entry name" value="N-ALPHA-ACETYLTRANSFERASE 25, NATB AUXILIARY SUBUNIT"/>
    <property type="match status" value="1"/>
</dbReference>
<dbReference type="OMA" id="IARHIAT"/>
<protein>
    <recommendedName>
        <fullName evidence="4">Replication protein A C-terminal domain-containing protein</fullName>
    </recommendedName>
</protein>
<feature type="compositionally biased region" description="Polar residues" evidence="3">
    <location>
        <begin position="1056"/>
        <end position="1083"/>
    </location>
</feature>
<dbReference type="InterPro" id="IPR036390">
    <property type="entry name" value="WH_DNA-bd_sf"/>
</dbReference>
<keyword evidence="6" id="KW-1185">Reference proteome</keyword>
<dbReference type="PANTHER" id="PTHR22767">
    <property type="entry name" value="N-TERMINAL ACETYLTRANSFERASE-RELATED"/>
    <property type="match status" value="1"/>
</dbReference>
<sequence length="1520" mass="170398">MSSALDRQVRPIYDALDTGSNKSAIVTCNKILKKQPKNELVKALKALALVRSQKVEESLILCDEVLAAKPTDDGVLTAMMHVLRGLGRHRDTVVMFEEAFKKEPTNEDLGAQTFLSNVRAGHWKSAQQIATRLYKTFQEDRYLYWSVMSAVLQANDISTPAAMRPVLYQLANRLVSSSPTPSFHSADRFHLHLSILRELKLYDEAVKLLDSEIGAHICGSSLVCNEMRRDIYRLKGLLKEEGKKAETLITEKKDRNWLEFLAVIDATFSTVDSDKDVAVAECSRVKDLFTDIMEKDGKRDRSGLLALLELEKRYSARMVDLIQQYFEKIGDKACCFEDLLPYIHLDGDDLSRWTSYLKSVPSAFTTINELQRSTNCHKLLRHNLTQSDLTIEAELSHATLYTKQYLEGLQLGKNLPTTELQPADDLALLAGHAFISLWVLSKDEKYLLNAVSLLEFASSKSKQSFRIRLILIRLYRILGAPSLALEHYRAMRIKQIQNDTLSHFLFSRSSIFSLAPSGDLTLMSEYIEASQVYINNSQDTPEYIVRAFTSEKYSQIPEFISFENQLECSLQRDISKLEHTRMRLAFEPVSTDVIDMELIESKFIFDRQHFDNRDYKVLPNYQPRIQQTLNEQTLLFGKSEGSGWLWSFLKLYVRAFQHGSDLDETVEEKLLIGDRPKHIPDANQCPLKERLCQRSEEELSELTSHELTYIHYADALANWLEPHHDYVRPPPAVVLAEAAKLTELKTGHPLKGVQIPVLDGLSNGHKKDEEAPPVTEAPAELTTFFDDMKARFEKVKGQPSPTEALAVAALMQEALILFMLETLRFKPASVIKIHKLGNLVASFKTIRTHALAAVRDVSAQLVKMSENEGTVEQRKAIVDSCAQVTVSEKEDTTVVAAAAMCKVAHHTVPEAAQAARTDTSQSIRPFTIAQLGKATQAHTDAEWMLDDAVIGHVTTVGQVIRVQKQATNSVYDLHDGTGHIEVRHWNETTNEEDDIKWGGIQENQNVRVVGSLKTFGSKRYVNATQIRVAEDPHEVFFHILECVTCTLIADRGPPVTGQQPVKSDGQSVPGSSTSAYQSHSAQPVSHDEYAHLPKLQRDIVHFMLKQENSEEGVHVASIARSIGGGDAQKISDALDGLMDDGIVFIVFADVIGQPIFGPRYVAKDSIRCVTIAQARKSERMHDTAPFKIEGKEIGSVAIVGNLRAHSAEENYTDFEVDDGTGKLAVRLWKSDAGEVFIPDIDQGMLNNLQAIRVIGKLERWKNNTSLSHIRSIDIISDPLAVYWHLLQCATETLIYERGMPPSQETSAPPASQALTQPDDGIQDVTMSFAETSLSPSPKRKPRKKLSPKKSTPSPPDSPIEIHMIEHVIDEDITMLEYPNRSNPTTPQKTPSTRNQATTSLLFSQDATTPTSSSKRRLRDHNQDSPSKKRPQNRDPYSDLNAVQREIILFINGNAASVRVYPAMDSNLNASAFEEGVSRNTIVNMLSHGRMPADAIRREIEFLLARGYIYPTGDEEHFAVT</sequence>
<organism evidence="5 6">
    <name type="scientific">Armillaria ostoyae</name>
    <name type="common">Armillaria root rot fungus</name>
    <dbReference type="NCBI Taxonomy" id="47428"/>
    <lineage>
        <taxon>Eukaryota</taxon>
        <taxon>Fungi</taxon>
        <taxon>Dikarya</taxon>
        <taxon>Basidiomycota</taxon>
        <taxon>Agaricomycotina</taxon>
        <taxon>Agaricomycetes</taxon>
        <taxon>Agaricomycetidae</taxon>
        <taxon>Agaricales</taxon>
        <taxon>Marasmiineae</taxon>
        <taxon>Physalacriaceae</taxon>
        <taxon>Armillaria</taxon>
    </lineage>
</organism>
<accession>A0A284QVS2</accession>
<evidence type="ECO:0000259" key="4">
    <source>
        <dbReference type="Pfam" id="PF08784"/>
    </source>
</evidence>
<feature type="compositionally biased region" description="Polar residues" evidence="3">
    <location>
        <begin position="1379"/>
        <end position="1412"/>
    </location>
</feature>